<dbReference type="eggNOG" id="KOG1885">
    <property type="taxonomic scope" value="Eukaryota"/>
</dbReference>
<dbReference type="InterPro" id="IPR044136">
    <property type="entry name" value="Lys-tRNA-ligase_II_N"/>
</dbReference>
<dbReference type="InterPro" id="IPR045864">
    <property type="entry name" value="aa-tRNA-synth_II/BPL/LPL"/>
</dbReference>
<evidence type="ECO:0000313" key="7">
    <source>
        <dbReference type="EMBL" id="AFZ81425.1"/>
    </source>
</evidence>
<dbReference type="KEGG" id="beq:BEWA_008350"/>
<dbReference type="GO" id="GO:0006430">
    <property type="term" value="P:lysyl-tRNA aminoacylation"/>
    <property type="evidence" value="ECO:0007669"/>
    <property type="project" value="InterPro"/>
</dbReference>
<keyword evidence="3" id="KW-0067">ATP-binding</keyword>
<evidence type="ECO:0000256" key="1">
    <source>
        <dbReference type="ARBA" id="ARBA00022598"/>
    </source>
</evidence>
<feature type="domain" description="Aminoacyl-transfer RNA synthetases class-II family profile" evidence="6">
    <location>
        <begin position="201"/>
        <end position="488"/>
    </location>
</feature>
<dbReference type="OrthoDB" id="21243at2759"/>
<dbReference type="Gene3D" id="2.40.50.140">
    <property type="entry name" value="Nucleic acid-binding proteins"/>
    <property type="match status" value="1"/>
</dbReference>
<keyword evidence="2" id="KW-0547">Nucleotide-binding</keyword>
<keyword evidence="4" id="KW-0030">Aminoacyl-tRNA synthetase</keyword>
<evidence type="ECO:0000256" key="2">
    <source>
        <dbReference type="ARBA" id="ARBA00022741"/>
    </source>
</evidence>
<accession>L0B0U6</accession>
<evidence type="ECO:0000256" key="3">
    <source>
        <dbReference type="ARBA" id="ARBA00022840"/>
    </source>
</evidence>
<protein>
    <recommendedName>
        <fullName evidence="5">Lysyl-tRNA synthetase</fullName>
    </recommendedName>
</protein>
<dbReference type="InterPro" id="IPR004364">
    <property type="entry name" value="Aa-tRNA-synt_II"/>
</dbReference>
<dbReference type="InterPro" id="IPR012340">
    <property type="entry name" value="NA-bd_OB-fold"/>
</dbReference>
<organism evidence="7 8">
    <name type="scientific">Theileria equi strain WA</name>
    <dbReference type="NCBI Taxonomy" id="1537102"/>
    <lineage>
        <taxon>Eukaryota</taxon>
        <taxon>Sar</taxon>
        <taxon>Alveolata</taxon>
        <taxon>Apicomplexa</taxon>
        <taxon>Aconoidasida</taxon>
        <taxon>Piroplasmida</taxon>
        <taxon>Theileriidae</taxon>
        <taxon>Theileria</taxon>
    </lineage>
</organism>
<dbReference type="PRINTS" id="PR00982">
    <property type="entry name" value="TRNASYNTHLYS"/>
</dbReference>
<dbReference type="RefSeq" id="XP_004831091.1">
    <property type="nucleotide sequence ID" value="XM_004831034.1"/>
</dbReference>
<dbReference type="InterPro" id="IPR018149">
    <property type="entry name" value="Lys-tRNA-synth_II_C"/>
</dbReference>
<sequence>MHKLNVDSGCKIFPNAYPEWTHSTAYTDTFDSILNSNEHLKPGEETSKEFACHGRITSVRFNGHFLHIVDNNGKRLQVMFRNTNDKQDSSNDGEGFEAEEKLARDHLDLNISTEFGPDKQKALDLWDIIAVKGTVKKTNTGEITLVAKQAMLLAKCILPPPDLWHGLKDVETRYRQRHLDILVNKDVHNKLLIRSECIHLIRTYLHKRGHIEVETPILQRFPSGALANPFSTKHNAMDMEMFLRIAPELYLKRLIASGFADKVFEIGKCFRNEGISACHSPEFTMVEIYEKLANMDDMIVLVENLVQYLVDEMGITIDGKKQIKWKQITMRDLVLEYARIDVYSSSLPDLESFCISQNIEVPKNASWGTLVNALFKNKVEPHLILPTHVSYLPLDISPFVYSNDDSTMPKTARRFESYWMGMEIANGCTEECDPKKVLKNIKENFQDKDFINALEYGMPPTAGVGIGIDRLVMVLANAQNIKDVQTFPLLRHT</sequence>
<dbReference type="SUPFAM" id="SSF50249">
    <property type="entry name" value="Nucleic acid-binding proteins"/>
    <property type="match status" value="1"/>
</dbReference>
<evidence type="ECO:0000259" key="6">
    <source>
        <dbReference type="PROSITE" id="PS50862"/>
    </source>
</evidence>
<name>L0B0U6_THEEQ</name>
<dbReference type="PANTHER" id="PTHR42918:SF15">
    <property type="entry name" value="LYSINE--TRNA LIGASE, CHLOROPLASTIC_MITOCHONDRIAL"/>
    <property type="match status" value="1"/>
</dbReference>
<dbReference type="PANTHER" id="PTHR42918">
    <property type="entry name" value="LYSYL-TRNA SYNTHETASE"/>
    <property type="match status" value="1"/>
</dbReference>
<dbReference type="GO" id="GO:0004824">
    <property type="term" value="F:lysine-tRNA ligase activity"/>
    <property type="evidence" value="ECO:0007669"/>
    <property type="project" value="InterPro"/>
</dbReference>
<dbReference type="GO" id="GO:0005524">
    <property type="term" value="F:ATP binding"/>
    <property type="evidence" value="ECO:0007669"/>
    <property type="project" value="UniProtKB-KW"/>
</dbReference>
<dbReference type="STRING" id="1537102.L0B0U6"/>
<dbReference type="GeneID" id="15805862"/>
<dbReference type="Proteomes" id="UP000031512">
    <property type="component" value="Chromosome 3"/>
</dbReference>
<dbReference type="Pfam" id="PF00152">
    <property type="entry name" value="tRNA-synt_2"/>
    <property type="match status" value="1"/>
</dbReference>
<dbReference type="Gene3D" id="3.30.930.10">
    <property type="entry name" value="Bira Bifunctional Protein, Domain 2"/>
    <property type="match status" value="1"/>
</dbReference>
<evidence type="ECO:0000256" key="5">
    <source>
        <dbReference type="ARBA" id="ARBA00030563"/>
    </source>
</evidence>
<evidence type="ECO:0000313" key="8">
    <source>
        <dbReference type="Proteomes" id="UP000031512"/>
    </source>
</evidence>
<evidence type="ECO:0000256" key="4">
    <source>
        <dbReference type="ARBA" id="ARBA00023146"/>
    </source>
</evidence>
<proteinExistence type="predicted"/>
<gene>
    <name evidence="7" type="ORF">BEWA_008350</name>
</gene>
<dbReference type="VEuPathDB" id="PiroplasmaDB:BEWA_008350"/>
<dbReference type="PROSITE" id="PS50862">
    <property type="entry name" value="AA_TRNA_LIGASE_II"/>
    <property type="match status" value="1"/>
</dbReference>
<dbReference type="SUPFAM" id="SSF55681">
    <property type="entry name" value="Class II aaRS and biotin synthetases"/>
    <property type="match status" value="1"/>
</dbReference>
<dbReference type="CDD" id="cd04322">
    <property type="entry name" value="LysRS_N"/>
    <property type="match status" value="1"/>
</dbReference>
<dbReference type="InterPro" id="IPR006195">
    <property type="entry name" value="aa-tRNA-synth_II"/>
</dbReference>
<reference evidence="7 8" key="1">
    <citation type="journal article" date="2012" name="BMC Genomics">
        <title>Comparative genomic analysis and phylogenetic position of Theileria equi.</title>
        <authorList>
            <person name="Kappmeyer L.S."/>
            <person name="Thiagarajan M."/>
            <person name="Herndon D.R."/>
            <person name="Ramsay J.D."/>
            <person name="Caler E."/>
            <person name="Djikeng A."/>
            <person name="Gillespie J.J."/>
            <person name="Lau A.O."/>
            <person name="Roalson E.H."/>
            <person name="Silva J.C."/>
            <person name="Silva M.G."/>
            <person name="Suarez C.E."/>
            <person name="Ueti M.W."/>
            <person name="Nene V.M."/>
            <person name="Mealey R.H."/>
            <person name="Knowles D.P."/>
            <person name="Brayton K.A."/>
        </authorList>
    </citation>
    <scope>NUCLEOTIDE SEQUENCE [LARGE SCALE GENOMIC DNA]</scope>
    <source>
        <strain evidence="7 8">WA</strain>
    </source>
</reference>
<keyword evidence="8" id="KW-1185">Reference proteome</keyword>
<dbReference type="EMBL" id="CP001670">
    <property type="protein sequence ID" value="AFZ81425.1"/>
    <property type="molecule type" value="Genomic_DNA"/>
</dbReference>
<dbReference type="AlphaFoldDB" id="L0B0U6"/>
<dbReference type="GO" id="GO:0000049">
    <property type="term" value="F:tRNA binding"/>
    <property type="evidence" value="ECO:0007669"/>
    <property type="project" value="TreeGrafter"/>
</dbReference>
<keyword evidence="1" id="KW-0436">Ligase</keyword>
<dbReference type="GO" id="GO:0005829">
    <property type="term" value="C:cytosol"/>
    <property type="evidence" value="ECO:0007669"/>
    <property type="project" value="TreeGrafter"/>
</dbReference>